<dbReference type="Proteomes" id="UP000245699">
    <property type="component" value="Unassembled WGS sequence"/>
</dbReference>
<keyword evidence="4" id="KW-0206">Cytoskeleton</keyword>
<keyword evidence="5" id="KW-0175">Coiled coil</keyword>
<keyword evidence="3" id="KW-0963">Cytoplasm</keyword>
<accession>A0A2T9YWK9</accession>
<evidence type="ECO:0000313" key="8">
    <source>
        <dbReference type="EMBL" id="PVU96676.1"/>
    </source>
</evidence>
<dbReference type="GO" id="GO:0005874">
    <property type="term" value="C:microtubule"/>
    <property type="evidence" value="ECO:0007669"/>
    <property type="project" value="InterPro"/>
</dbReference>
<dbReference type="EMBL" id="MBFT01000136">
    <property type="protein sequence ID" value="PVU96676.1"/>
    <property type="molecule type" value="Genomic_DNA"/>
</dbReference>
<proteinExistence type="inferred from homology"/>
<dbReference type="GO" id="GO:0005819">
    <property type="term" value="C:spindle"/>
    <property type="evidence" value="ECO:0007669"/>
    <property type="project" value="InterPro"/>
</dbReference>
<feature type="compositionally biased region" description="Basic and acidic residues" evidence="6">
    <location>
        <begin position="112"/>
        <end position="130"/>
    </location>
</feature>
<dbReference type="InterPro" id="IPR027329">
    <property type="entry name" value="TPX2_C"/>
</dbReference>
<feature type="compositionally biased region" description="Polar residues" evidence="6">
    <location>
        <begin position="264"/>
        <end position="301"/>
    </location>
</feature>
<evidence type="ECO:0000256" key="1">
    <source>
        <dbReference type="ARBA" id="ARBA00004245"/>
    </source>
</evidence>
<feature type="region of interest" description="Disordered" evidence="6">
    <location>
        <begin position="1"/>
        <end position="163"/>
    </location>
</feature>
<comment type="caution">
    <text evidence="8">The sequence shown here is derived from an EMBL/GenBank/DDBJ whole genome shotgun (WGS) entry which is preliminary data.</text>
</comment>
<comment type="subcellular location">
    <subcellularLocation>
        <location evidence="1">Cytoplasm</location>
        <location evidence="1">Cytoskeleton</location>
    </subcellularLocation>
</comment>
<dbReference type="GO" id="GO:0060236">
    <property type="term" value="P:regulation of mitotic spindle organization"/>
    <property type="evidence" value="ECO:0007669"/>
    <property type="project" value="InterPro"/>
</dbReference>
<feature type="coiled-coil region" evidence="5">
    <location>
        <begin position="483"/>
        <end position="513"/>
    </location>
</feature>
<feature type="compositionally biased region" description="Polar residues" evidence="6">
    <location>
        <begin position="426"/>
        <end position="446"/>
    </location>
</feature>
<keyword evidence="9" id="KW-1185">Reference proteome</keyword>
<feature type="region of interest" description="Disordered" evidence="6">
    <location>
        <begin position="330"/>
        <end position="446"/>
    </location>
</feature>
<dbReference type="Pfam" id="PF06886">
    <property type="entry name" value="TPX2"/>
    <property type="match status" value="1"/>
</dbReference>
<feature type="compositionally biased region" description="Basic and acidic residues" evidence="6">
    <location>
        <begin position="34"/>
        <end position="46"/>
    </location>
</feature>
<dbReference type="PANTHER" id="PTHR14326">
    <property type="entry name" value="TARGETING PROTEIN FOR XKLP2"/>
    <property type="match status" value="1"/>
</dbReference>
<feature type="compositionally biased region" description="Polar residues" evidence="6">
    <location>
        <begin position="47"/>
        <end position="72"/>
    </location>
</feature>
<evidence type="ECO:0000256" key="2">
    <source>
        <dbReference type="ARBA" id="ARBA00005885"/>
    </source>
</evidence>
<feature type="domain" description="TPX2 C-terminal" evidence="7">
    <location>
        <begin position="599"/>
        <end position="671"/>
    </location>
</feature>
<feature type="compositionally biased region" description="Basic residues" evidence="6">
    <location>
        <begin position="142"/>
        <end position="160"/>
    </location>
</feature>
<sequence length="693" mass="80260">METPEKSAYESEDSSIWNFDVPKNFDFTNTPGPDVDKWFEKRKDTPWKTNTGKLSTLNRNQTDSSDTENAQSTDDEFGLNHSNGNKSSEQDENSEVYDSGYEDNTKGILKNNKPENVENRNSNVREKVKFDLSPTNIEKQDKKTKRKRLSLTPHPKRKSKLPVLAQTTGKIKSEADPFDNVDGWIVRNTPQKIGGLKEFNTKLDTQFILKSVLKKPKNELATQTTNNHQEMHRNPATEKKKVLFTTTNSPKERSKLQNIIHSTYSDNESGSDTNTLNSHISDNTVNRESIEYSPTESNVTEKLNEKSEISSSKFNSFAKQLESIKNENTGLAQNEKVLPNESLKKQKRKFDSETETKMKTQQNESIKDHPVEKKRKTKATQLTKPIPMKFETDKRVRRNVGNKLTSKSGVLETKKRKVVNVKDGGSDQTTNKPKESNYNNTDQIVNSKDDYPRRVAKVGEKWMVKKPVPLTTTKTVPFSFETEKFVERKMARLKQVLEKIERMEKEQREFKAQPIPELKEPVLPEKKKIPVVVPEPFDLESDRRGDIYKKQLLEKKKELEKSRIERTKFKANPIPESIIYPFIPMPSTKPPTEVSNIILNTELRHDMREAWEEGFKEREANKELILEKLRAEAIEREKEEIKRLRERLVHSPLPIPEYVPPVIHPSDKQLTVPKSPSWTYQMMRRANSRKLRE</sequence>
<evidence type="ECO:0000259" key="7">
    <source>
        <dbReference type="Pfam" id="PF06886"/>
    </source>
</evidence>
<feature type="region of interest" description="Disordered" evidence="6">
    <location>
        <begin position="264"/>
        <end position="311"/>
    </location>
</feature>
<protein>
    <recommendedName>
        <fullName evidence="7">TPX2 C-terminal domain-containing protein</fullName>
    </recommendedName>
</protein>
<gene>
    <name evidence="8" type="ORF">BB559_002296</name>
</gene>
<name>A0A2T9YWK9_9FUNG</name>
<dbReference type="OrthoDB" id="5597466at2759"/>
<dbReference type="AlphaFoldDB" id="A0A2T9YWK9"/>
<organism evidence="8 9">
    <name type="scientific">Furculomyces boomerangus</name>
    <dbReference type="NCBI Taxonomy" id="61424"/>
    <lineage>
        <taxon>Eukaryota</taxon>
        <taxon>Fungi</taxon>
        <taxon>Fungi incertae sedis</taxon>
        <taxon>Zoopagomycota</taxon>
        <taxon>Kickxellomycotina</taxon>
        <taxon>Harpellomycetes</taxon>
        <taxon>Harpellales</taxon>
        <taxon>Harpellaceae</taxon>
        <taxon>Furculomyces</taxon>
    </lineage>
</organism>
<evidence type="ECO:0000256" key="6">
    <source>
        <dbReference type="SAM" id="MobiDB-lite"/>
    </source>
</evidence>
<evidence type="ECO:0000256" key="4">
    <source>
        <dbReference type="ARBA" id="ARBA00023212"/>
    </source>
</evidence>
<dbReference type="STRING" id="61424.A0A2T9YWK9"/>
<dbReference type="InterPro" id="IPR009675">
    <property type="entry name" value="TPX2_fam"/>
</dbReference>
<reference evidence="8 9" key="1">
    <citation type="journal article" date="2018" name="MBio">
        <title>Comparative Genomics Reveals the Core Gene Toolbox for the Fungus-Insect Symbiosis.</title>
        <authorList>
            <person name="Wang Y."/>
            <person name="Stata M."/>
            <person name="Wang W."/>
            <person name="Stajich J.E."/>
            <person name="White M.M."/>
            <person name="Moncalvo J.M."/>
        </authorList>
    </citation>
    <scope>NUCLEOTIDE SEQUENCE [LARGE SCALE GENOMIC DNA]</scope>
    <source>
        <strain evidence="8 9">AUS-77-4</strain>
    </source>
</reference>
<feature type="compositionally biased region" description="Basic and acidic residues" evidence="6">
    <location>
        <begin position="349"/>
        <end position="358"/>
    </location>
</feature>
<evidence type="ECO:0000256" key="5">
    <source>
        <dbReference type="SAM" id="Coils"/>
    </source>
</evidence>
<evidence type="ECO:0000256" key="3">
    <source>
        <dbReference type="ARBA" id="ARBA00022490"/>
    </source>
</evidence>
<evidence type="ECO:0000313" key="9">
    <source>
        <dbReference type="Proteomes" id="UP000245699"/>
    </source>
</evidence>
<dbReference type="PANTHER" id="PTHR14326:SF44">
    <property type="entry name" value="TARGETING PROTEIN FOR XKLP2"/>
    <property type="match status" value="1"/>
</dbReference>
<comment type="similarity">
    <text evidence="2">Belongs to the TPX2 family.</text>
</comment>